<dbReference type="GO" id="GO:0005634">
    <property type="term" value="C:nucleus"/>
    <property type="evidence" value="ECO:0007669"/>
    <property type="project" value="TreeGrafter"/>
</dbReference>
<dbReference type="Pfam" id="PF03959">
    <property type="entry name" value="FSH1"/>
    <property type="match status" value="1"/>
</dbReference>
<dbReference type="PANTHER" id="PTHR48070:SF6">
    <property type="entry name" value="ESTERASE OVCA2"/>
    <property type="match status" value="1"/>
</dbReference>
<proteinExistence type="predicted"/>
<keyword evidence="4" id="KW-1185">Reference proteome</keyword>
<dbReference type="GO" id="GO:0016787">
    <property type="term" value="F:hydrolase activity"/>
    <property type="evidence" value="ECO:0007669"/>
    <property type="project" value="UniProtKB-KW"/>
</dbReference>
<dbReference type="Proteomes" id="UP001280581">
    <property type="component" value="Unassembled WGS sequence"/>
</dbReference>
<gene>
    <name evidence="3" type="ORF">GRF29_1536g1100105</name>
</gene>
<sequence length="175" mass="19438">MEIFASAANDTFLSWIDEGDAQNTLDALNEFDAFMEESEPFDGVMAFSQAAGFVASYMIRKLREEDSVHAVLSPPFKCAIFLCSAPYTKGGEFVKYLDPVLDRHRMQIPTAHIWGRNDFQVEGPGSWLVELCAKEGTESVVHEGGHEVPGMKMPDALRATVRAVQKIIERATFSC</sequence>
<dbReference type="GO" id="GO:0005737">
    <property type="term" value="C:cytoplasm"/>
    <property type="evidence" value="ECO:0007669"/>
    <property type="project" value="TreeGrafter"/>
</dbReference>
<evidence type="ECO:0000313" key="4">
    <source>
        <dbReference type="Proteomes" id="UP001280581"/>
    </source>
</evidence>
<reference evidence="3 4" key="1">
    <citation type="submission" date="2021-02" db="EMBL/GenBank/DDBJ databases">
        <title>Genome assembly of Pseudopithomyces chartarum.</title>
        <authorList>
            <person name="Jauregui R."/>
            <person name="Singh J."/>
            <person name="Voisey C."/>
        </authorList>
    </citation>
    <scope>NUCLEOTIDE SEQUENCE [LARGE SCALE GENOMIC DNA]</scope>
    <source>
        <strain evidence="3 4">AGR01</strain>
    </source>
</reference>
<evidence type="ECO:0000313" key="3">
    <source>
        <dbReference type="EMBL" id="KAK3197238.1"/>
    </source>
</evidence>
<dbReference type="SUPFAM" id="SSF53474">
    <property type="entry name" value="alpha/beta-Hydrolases"/>
    <property type="match status" value="1"/>
</dbReference>
<dbReference type="PANTHER" id="PTHR48070">
    <property type="entry name" value="ESTERASE OVCA2"/>
    <property type="match status" value="1"/>
</dbReference>
<dbReference type="EMBL" id="WVTA01000021">
    <property type="protein sequence ID" value="KAK3197238.1"/>
    <property type="molecule type" value="Genomic_DNA"/>
</dbReference>
<dbReference type="GO" id="GO:0019748">
    <property type="term" value="P:secondary metabolic process"/>
    <property type="evidence" value="ECO:0007669"/>
    <property type="project" value="TreeGrafter"/>
</dbReference>
<accession>A0AAN6LN07</accession>
<protein>
    <recommendedName>
        <fullName evidence="2">Serine hydrolase domain-containing protein</fullName>
    </recommendedName>
</protein>
<dbReference type="InterPro" id="IPR029058">
    <property type="entry name" value="AB_hydrolase_fold"/>
</dbReference>
<keyword evidence="1" id="KW-0378">Hydrolase</keyword>
<dbReference type="Gene3D" id="3.40.50.1820">
    <property type="entry name" value="alpha/beta hydrolase"/>
    <property type="match status" value="1"/>
</dbReference>
<evidence type="ECO:0000256" key="1">
    <source>
        <dbReference type="ARBA" id="ARBA00022801"/>
    </source>
</evidence>
<dbReference type="InterPro" id="IPR050593">
    <property type="entry name" value="LovG"/>
</dbReference>
<evidence type="ECO:0000259" key="2">
    <source>
        <dbReference type="Pfam" id="PF03959"/>
    </source>
</evidence>
<dbReference type="AlphaFoldDB" id="A0AAN6LN07"/>
<dbReference type="InterPro" id="IPR005645">
    <property type="entry name" value="FSH-like_dom"/>
</dbReference>
<comment type="caution">
    <text evidence="3">The sequence shown here is derived from an EMBL/GenBank/DDBJ whole genome shotgun (WGS) entry which is preliminary data.</text>
</comment>
<feature type="domain" description="Serine hydrolase" evidence="2">
    <location>
        <begin position="10"/>
        <end position="152"/>
    </location>
</feature>
<name>A0AAN6LN07_9PLEO</name>
<organism evidence="3 4">
    <name type="scientific">Pseudopithomyces chartarum</name>
    <dbReference type="NCBI Taxonomy" id="1892770"/>
    <lineage>
        <taxon>Eukaryota</taxon>
        <taxon>Fungi</taxon>
        <taxon>Dikarya</taxon>
        <taxon>Ascomycota</taxon>
        <taxon>Pezizomycotina</taxon>
        <taxon>Dothideomycetes</taxon>
        <taxon>Pleosporomycetidae</taxon>
        <taxon>Pleosporales</taxon>
        <taxon>Massarineae</taxon>
        <taxon>Didymosphaeriaceae</taxon>
        <taxon>Pseudopithomyces</taxon>
    </lineage>
</organism>